<dbReference type="EMBL" id="JABBWG010000044">
    <property type="protein sequence ID" value="KAG1807301.1"/>
    <property type="molecule type" value="Genomic_DNA"/>
</dbReference>
<dbReference type="AlphaFoldDB" id="A0A9P7E072"/>
<protein>
    <submittedName>
        <fullName evidence="1">Uncharacterized protein</fullName>
    </submittedName>
</protein>
<dbReference type="GeneID" id="64638013"/>
<keyword evidence="2" id="KW-1185">Reference proteome</keyword>
<gene>
    <name evidence="1" type="ORF">BJ212DRAFT_757807</name>
</gene>
<accession>A0A9P7E072</accession>
<dbReference type="Proteomes" id="UP000807769">
    <property type="component" value="Unassembled WGS sequence"/>
</dbReference>
<comment type="caution">
    <text evidence="1">The sequence shown here is derived from an EMBL/GenBank/DDBJ whole genome shotgun (WGS) entry which is preliminary data.</text>
</comment>
<proteinExistence type="predicted"/>
<reference evidence="1" key="1">
    <citation type="journal article" date="2020" name="New Phytol.">
        <title>Comparative genomics reveals dynamic genome evolution in host specialist ectomycorrhizal fungi.</title>
        <authorList>
            <person name="Lofgren L.A."/>
            <person name="Nguyen N.H."/>
            <person name="Vilgalys R."/>
            <person name="Ruytinx J."/>
            <person name="Liao H.L."/>
            <person name="Branco S."/>
            <person name="Kuo A."/>
            <person name="LaButti K."/>
            <person name="Lipzen A."/>
            <person name="Andreopoulos W."/>
            <person name="Pangilinan J."/>
            <person name="Riley R."/>
            <person name="Hundley H."/>
            <person name="Na H."/>
            <person name="Barry K."/>
            <person name="Grigoriev I.V."/>
            <person name="Stajich J.E."/>
            <person name="Kennedy P.G."/>
        </authorList>
    </citation>
    <scope>NUCLEOTIDE SEQUENCE</scope>
    <source>
        <strain evidence="1">MN1</strain>
    </source>
</reference>
<dbReference type="RefSeq" id="XP_041187970.1">
    <property type="nucleotide sequence ID" value="XM_041343997.1"/>
</dbReference>
<evidence type="ECO:0000313" key="1">
    <source>
        <dbReference type="EMBL" id="KAG1807301.1"/>
    </source>
</evidence>
<evidence type="ECO:0000313" key="2">
    <source>
        <dbReference type="Proteomes" id="UP000807769"/>
    </source>
</evidence>
<sequence length="221" mass="25211">MMLVLLRLLHHAVLLCICLLSTVLSPLSWRLLLHFTALLVFEMEASIRLTNRNFGDTTDSSLLQVRSGLFTSEIGDIRVDVFTFGTSTRGFRTTIGPIIDGRKGLVRNRAIALHRWFVEVQPHLKVTISPASGLTLARTVLDLRTDFFTRRQFRTVLLRVKTRCVYLRRRTKDKIVLILCLLSCYCKHNSRPKGSPCNRISSISSSFVRRPLVPVVRSSHH</sequence>
<dbReference type="OrthoDB" id="10643378at2759"/>
<organism evidence="1 2">
    <name type="scientific">Suillus subaureus</name>
    <dbReference type="NCBI Taxonomy" id="48587"/>
    <lineage>
        <taxon>Eukaryota</taxon>
        <taxon>Fungi</taxon>
        <taxon>Dikarya</taxon>
        <taxon>Basidiomycota</taxon>
        <taxon>Agaricomycotina</taxon>
        <taxon>Agaricomycetes</taxon>
        <taxon>Agaricomycetidae</taxon>
        <taxon>Boletales</taxon>
        <taxon>Suillineae</taxon>
        <taxon>Suillaceae</taxon>
        <taxon>Suillus</taxon>
    </lineage>
</organism>
<name>A0A9P7E072_9AGAM</name>